<evidence type="ECO:0000256" key="7">
    <source>
        <dbReference type="HAMAP-Rule" id="MF_01147"/>
    </source>
</evidence>
<feature type="transmembrane region" description="Helical" evidence="7">
    <location>
        <begin position="213"/>
        <end position="231"/>
    </location>
</feature>
<comment type="subcellular location">
    <subcellularLocation>
        <location evidence="7">Cell membrane</location>
        <topology evidence="7">Multi-pass membrane protein</topology>
    </subcellularLocation>
</comment>
<keyword evidence="3 7" id="KW-0808">Transferase</keyword>
<keyword evidence="2 7" id="KW-1003">Cell membrane</keyword>
<keyword evidence="5 7" id="KW-1133">Transmembrane helix</keyword>
<evidence type="ECO:0000313" key="8">
    <source>
        <dbReference type="EMBL" id="SDH14577.1"/>
    </source>
</evidence>
<dbReference type="EC" id="2.5.1.145" evidence="7"/>
<protein>
    <recommendedName>
        <fullName evidence="7">Phosphatidylglycerol--prolipoprotein diacylglyceryl transferase</fullName>
        <ecNumber evidence="7">2.5.1.145</ecNumber>
    </recommendedName>
</protein>
<keyword evidence="6 7" id="KW-0472">Membrane</keyword>
<keyword evidence="4 7" id="KW-0812">Transmembrane</keyword>
<sequence>MSLAIAFPAIDPVAVELGPLVIRWYALAYVTGILAGWAYLRWLAARTPGPGGAPVIGGVEIDDLVVWATLGVVLGGRLGYVLFYKPGYYLSNPLDIVQVWQGGMAFHGGVIGVVLALWLFCRRRGLSFTAVGDLVCAVVPIGLGLGRLANFINGELWGRPAPDVPWAMVFPHAGPLPRHPSQLYEAALEGLLLLLVLHLLWRLKAVRRRPGTLAGVFLLGYGLARGSAEFFREPDAHLGFLFAGATMGQLLCLPMIVLGVGLILWARRRPPVTP</sequence>
<evidence type="ECO:0000256" key="5">
    <source>
        <dbReference type="ARBA" id="ARBA00022989"/>
    </source>
</evidence>
<dbReference type="GO" id="GO:0008961">
    <property type="term" value="F:phosphatidylglycerol-prolipoprotein diacylglyceryl transferase activity"/>
    <property type="evidence" value="ECO:0007669"/>
    <property type="project" value="UniProtKB-UniRule"/>
</dbReference>
<dbReference type="OrthoDB" id="871140at2"/>
<accession>A0A1G8A183</accession>
<dbReference type="HAMAP" id="MF_01147">
    <property type="entry name" value="Lgt"/>
    <property type="match status" value="1"/>
</dbReference>
<feature type="transmembrane region" description="Helical" evidence="7">
    <location>
        <begin position="64"/>
        <end position="84"/>
    </location>
</feature>
<gene>
    <name evidence="7" type="primary">lgt</name>
    <name evidence="8" type="ORF">SAMN05421742_104285</name>
</gene>
<dbReference type="UniPathway" id="UPA00664"/>
<dbReference type="STRING" id="83401.SAMN05421742_104285"/>
<comment type="similarity">
    <text evidence="1 7">Belongs to the Lgt family.</text>
</comment>
<proteinExistence type="inferred from homology"/>
<feature type="transmembrane region" description="Helical" evidence="7">
    <location>
        <begin position="128"/>
        <end position="149"/>
    </location>
</feature>
<evidence type="ECO:0000256" key="6">
    <source>
        <dbReference type="ARBA" id="ARBA00023136"/>
    </source>
</evidence>
<dbReference type="PROSITE" id="PS01311">
    <property type="entry name" value="LGT"/>
    <property type="match status" value="1"/>
</dbReference>
<dbReference type="RefSeq" id="WP_092618235.1">
    <property type="nucleotide sequence ID" value="NZ_FNCV01000004.1"/>
</dbReference>
<evidence type="ECO:0000256" key="3">
    <source>
        <dbReference type="ARBA" id="ARBA00022679"/>
    </source>
</evidence>
<dbReference type="InterPro" id="IPR001640">
    <property type="entry name" value="Lgt"/>
</dbReference>
<comment type="function">
    <text evidence="7">Catalyzes the transfer of the diacylglyceryl group from phosphatidylglycerol to the sulfhydryl group of the N-terminal cysteine of a prolipoprotein, the first step in the formation of mature lipoproteins.</text>
</comment>
<evidence type="ECO:0000256" key="2">
    <source>
        <dbReference type="ARBA" id="ARBA00022475"/>
    </source>
</evidence>
<feature type="transmembrane region" description="Helical" evidence="7">
    <location>
        <begin position="104"/>
        <end position="121"/>
    </location>
</feature>
<dbReference type="NCBIfam" id="TIGR00544">
    <property type="entry name" value="lgt"/>
    <property type="match status" value="1"/>
</dbReference>
<reference evidence="9" key="1">
    <citation type="submission" date="2016-10" db="EMBL/GenBank/DDBJ databases">
        <authorList>
            <person name="Varghese N."/>
            <person name="Submissions S."/>
        </authorList>
    </citation>
    <scope>NUCLEOTIDE SEQUENCE [LARGE SCALE GENOMIC DNA]</scope>
    <source>
        <strain evidence="9">930I</strain>
    </source>
</reference>
<dbReference type="GO" id="GO:0005886">
    <property type="term" value="C:plasma membrane"/>
    <property type="evidence" value="ECO:0007669"/>
    <property type="project" value="UniProtKB-SubCell"/>
</dbReference>
<dbReference type="PANTHER" id="PTHR30589">
    <property type="entry name" value="PROLIPOPROTEIN DIACYLGLYCERYL TRANSFERASE"/>
    <property type="match status" value="1"/>
</dbReference>
<organism evidence="8 9">
    <name type="scientific">Roseospirillum parvum</name>
    <dbReference type="NCBI Taxonomy" id="83401"/>
    <lineage>
        <taxon>Bacteria</taxon>
        <taxon>Pseudomonadati</taxon>
        <taxon>Pseudomonadota</taxon>
        <taxon>Alphaproteobacteria</taxon>
        <taxon>Rhodospirillales</taxon>
        <taxon>Rhodospirillaceae</taxon>
        <taxon>Roseospirillum</taxon>
    </lineage>
</organism>
<comment type="catalytic activity">
    <reaction evidence="7">
        <text>L-cysteinyl-[prolipoprotein] + a 1,2-diacyl-sn-glycero-3-phospho-(1'-sn-glycerol) = an S-1,2-diacyl-sn-glyceryl-L-cysteinyl-[prolipoprotein] + sn-glycerol 1-phosphate + H(+)</text>
        <dbReference type="Rhea" id="RHEA:56712"/>
        <dbReference type="Rhea" id="RHEA-COMP:14679"/>
        <dbReference type="Rhea" id="RHEA-COMP:14680"/>
        <dbReference type="ChEBI" id="CHEBI:15378"/>
        <dbReference type="ChEBI" id="CHEBI:29950"/>
        <dbReference type="ChEBI" id="CHEBI:57685"/>
        <dbReference type="ChEBI" id="CHEBI:64716"/>
        <dbReference type="ChEBI" id="CHEBI:140658"/>
        <dbReference type="EC" id="2.5.1.145"/>
    </reaction>
</comment>
<feature type="binding site" evidence="7">
    <location>
        <position position="147"/>
    </location>
    <ligand>
        <name>a 1,2-diacyl-sn-glycero-3-phospho-(1'-sn-glycerol)</name>
        <dbReference type="ChEBI" id="CHEBI:64716"/>
    </ligand>
</feature>
<feature type="transmembrane region" description="Helical" evidence="7">
    <location>
        <begin position="183"/>
        <end position="201"/>
    </location>
</feature>
<evidence type="ECO:0000256" key="1">
    <source>
        <dbReference type="ARBA" id="ARBA00007150"/>
    </source>
</evidence>
<dbReference type="GO" id="GO:0042158">
    <property type="term" value="P:lipoprotein biosynthetic process"/>
    <property type="evidence" value="ECO:0007669"/>
    <property type="project" value="UniProtKB-UniRule"/>
</dbReference>
<dbReference type="Pfam" id="PF01790">
    <property type="entry name" value="LGT"/>
    <property type="match status" value="1"/>
</dbReference>
<evidence type="ECO:0000256" key="4">
    <source>
        <dbReference type="ARBA" id="ARBA00022692"/>
    </source>
</evidence>
<feature type="transmembrane region" description="Helical" evidence="7">
    <location>
        <begin position="237"/>
        <end position="265"/>
    </location>
</feature>
<dbReference type="Proteomes" id="UP000217076">
    <property type="component" value="Unassembled WGS sequence"/>
</dbReference>
<comment type="pathway">
    <text evidence="7">Protein modification; lipoprotein biosynthesis (diacylglyceryl transfer).</text>
</comment>
<name>A0A1G8A183_9PROT</name>
<dbReference type="PANTHER" id="PTHR30589:SF0">
    <property type="entry name" value="PHOSPHATIDYLGLYCEROL--PROLIPOPROTEIN DIACYLGLYCERYL TRANSFERASE"/>
    <property type="match status" value="1"/>
</dbReference>
<dbReference type="AlphaFoldDB" id="A0A1G8A183"/>
<keyword evidence="8" id="KW-0449">Lipoprotein</keyword>
<feature type="transmembrane region" description="Helical" evidence="7">
    <location>
        <begin position="22"/>
        <end position="43"/>
    </location>
</feature>
<dbReference type="EMBL" id="FNCV01000004">
    <property type="protein sequence ID" value="SDH14577.1"/>
    <property type="molecule type" value="Genomic_DNA"/>
</dbReference>
<keyword evidence="9" id="KW-1185">Reference proteome</keyword>
<evidence type="ECO:0000313" key="9">
    <source>
        <dbReference type="Proteomes" id="UP000217076"/>
    </source>
</evidence>